<dbReference type="RefSeq" id="WP_073000221.1">
    <property type="nucleotide sequence ID" value="NZ_FRAM01000005.1"/>
</dbReference>
<proteinExistence type="predicted"/>
<evidence type="ECO:0000313" key="2">
    <source>
        <dbReference type="Proteomes" id="UP000184498"/>
    </source>
</evidence>
<reference evidence="2" key="1">
    <citation type="submission" date="2016-11" db="EMBL/GenBank/DDBJ databases">
        <authorList>
            <person name="Varghese N."/>
            <person name="Submissions S."/>
        </authorList>
    </citation>
    <scope>NUCLEOTIDE SEQUENCE [LARGE SCALE GENOMIC DNA]</scope>
    <source>
        <strain evidence="2">DSM 18016</strain>
    </source>
</reference>
<protein>
    <submittedName>
        <fullName evidence="1">Uncharacterized protein</fullName>
    </submittedName>
</protein>
<dbReference type="EMBL" id="FRAM01000005">
    <property type="protein sequence ID" value="SHK69196.1"/>
    <property type="molecule type" value="Genomic_DNA"/>
</dbReference>
<keyword evidence="2" id="KW-1185">Reference proteome</keyword>
<organism evidence="1 2">
    <name type="scientific">Epilithonimonas mollis</name>
    <dbReference type="NCBI Taxonomy" id="216903"/>
    <lineage>
        <taxon>Bacteria</taxon>
        <taxon>Pseudomonadati</taxon>
        <taxon>Bacteroidota</taxon>
        <taxon>Flavobacteriia</taxon>
        <taxon>Flavobacteriales</taxon>
        <taxon>Weeksellaceae</taxon>
        <taxon>Chryseobacterium group</taxon>
        <taxon>Epilithonimonas</taxon>
    </lineage>
</organism>
<dbReference type="STRING" id="216903.SAMN05444371_3318"/>
<accession>A0A1M6UJ47</accession>
<evidence type="ECO:0000313" key="1">
    <source>
        <dbReference type="EMBL" id="SHK69196.1"/>
    </source>
</evidence>
<gene>
    <name evidence="1" type="ORF">SAMN05444371_3318</name>
</gene>
<sequence>MRKLKIKIKKLLLKALPKETIPFDDCGLRTELRFYKFFGKVVKVSQFVIPEQCDDEQALYLGIIK</sequence>
<dbReference type="AlphaFoldDB" id="A0A1M6UJ47"/>
<name>A0A1M6UJ47_9FLAO</name>
<dbReference type="Proteomes" id="UP000184498">
    <property type="component" value="Unassembled WGS sequence"/>
</dbReference>
<dbReference type="OrthoDB" id="9760715at2"/>